<evidence type="ECO:0000256" key="1">
    <source>
        <dbReference type="SAM" id="MobiDB-lite"/>
    </source>
</evidence>
<organism evidence="2 3">
    <name type="scientific">Liparis tanakae</name>
    <name type="common">Tanaka's snailfish</name>
    <dbReference type="NCBI Taxonomy" id="230148"/>
    <lineage>
        <taxon>Eukaryota</taxon>
        <taxon>Metazoa</taxon>
        <taxon>Chordata</taxon>
        <taxon>Craniata</taxon>
        <taxon>Vertebrata</taxon>
        <taxon>Euteleostomi</taxon>
        <taxon>Actinopterygii</taxon>
        <taxon>Neopterygii</taxon>
        <taxon>Teleostei</taxon>
        <taxon>Neoteleostei</taxon>
        <taxon>Acanthomorphata</taxon>
        <taxon>Eupercaria</taxon>
        <taxon>Perciformes</taxon>
        <taxon>Cottioidei</taxon>
        <taxon>Cottales</taxon>
        <taxon>Liparidae</taxon>
        <taxon>Liparis</taxon>
    </lineage>
</organism>
<keyword evidence="3" id="KW-1185">Reference proteome</keyword>
<reference evidence="2 3" key="1">
    <citation type="submission" date="2019-03" db="EMBL/GenBank/DDBJ databases">
        <title>First draft genome of Liparis tanakae, snailfish: a comprehensive survey of snailfish specific genes.</title>
        <authorList>
            <person name="Kim W."/>
            <person name="Song I."/>
            <person name="Jeong J.-H."/>
            <person name="Kim D."/>
            <person name="Kim S."/>
            <person name="Ryu S."/>
            <person name="Song J.Y."/>
            <person name="Lee S.K."/>
        </authorList>
    </citation>
    <scope>NUCLEOTIDE SEQUENCE [LARGE SCALE GENOMIC DNA]</scope>
    <source>
        <tissue evidence="2">Muscle</tissue>
    </source>
</reference>
<comment type="caution">
    <text evidence="2">The sequence shown here is derived from an EMBL/GenBank/DDBJ whole genome shotgun (WGS) entry which is preliminary data.</text>
</comment>
<protein>
    <submittedName>
        <fullName evidence="2">Uncharacterized protein</fullName>
    </submittedName>
</protein>
<dbReference type="AlphaFoldDB" id="A0A4Z2FVJ2"/>
<sequence>MRPPETASHGSTSDGAFDKAVRTEKRVFTPRFLPDWPLAKRRPLVTVATPLERSPLARRSAIAAADLPNDTRDGGR</sequence>
<evidence type="ECO:0000313" key="3">
    <source>
        <dbReference type="Proteomes" id="UP000314294"/>
    </source>
</evidence>
<proteinExistence type="predicted"/>
<feature type="region of interest" description="Disordered" evidence="1">
    <location>
        <begin position="1"/>
        <end position="20"/>
    </location>
</feature>
<name>A0A4Z2FVJ2_9TELE</name>
<gene>
    <name evidence="2" type="ORF">EYF80_044530</name>
</gene>
<dbReference type="Proteomes" id="UP000314294">
    <property type="component" value="Unassembled WGS sequence"/>
</dbReference>
<accession>A0A4Z2FVJ2</accession>
<dbReference type="EMBL" id="SRLO01000856">
    <property type="protein sequence ID" value="TNN45258.1"/>
    <property type="molecule type" value="Genomic_DNA"/>
</dbReference>
<evidence type="ECO:0000313" key="2">
    <source>
        <dbReference type="EMBL" id="TNN45258.1"/>
    </source>
</evidence>